<proteinExistence type="predicted"/>
<dbReference type="PANTHER" id="PTHR35394">
    <property type="entry name" value="DUF3176 DOMAIN-CONTAINING PROTEIN"/>
    <property type="match status" value="1"/>
</dbReference>
<dbReference type="GeneID" id="54587944"/>
<organism evidence="2 3">
    <name type="scientific">Trematosphaeria pertusa</name>
    <dbReference type="NCBI Taxonomy" id="390896"/>
    <lineage>
        <taxon>Eukaryota</taxon>
        <taxon>Fungi</taxon>
        <taxon>Dikarya</taxon>
        <taxon>Ascomycota</taxon>
        <taxon>Pezizomycotina</taxon>
        <taxon>Dothideomycetes</taxon>
        <taxon>Pleosporomycetidae</taxon>
        <taxon>Pleosporales</taxon>
        <taxon>Massarineae</taxon>
        <taxon>Trematosphaeriaceae</taxon>
        <taxon>Trematosphaeria</taxon>
    </lineage>
</organism>
<evidence type="ECO:0000256" key="1">
    <source>
        <dbReference type="SAM" id="Phobius"/>
    </source>
</evidence>
<evidence type="ECO:0000313" key="3">
    <source>
        <dbReference type="Proteomes" id="UP000800094"/>
    </source>
</evidence>
<evidence type="ECO:0000313" key="2">
    <source>
        <dbReference type="EMBL" id="KAF2241917.1"/>
    </source>
</evidence>
<protein>
    <submittedName>
        <fullName evidence="2">Uncharacterized protein</fullName>
    </submittedName>
</protein>
<dbReference type="OrthoDB" id="5242705at2759"/>
<keyword evidence="1" id="KW-0812">Transmembrane</keyword>
<dbReference type="Proteomes" id="UP000800094">
    <property type="component" value="Unassembled WGS sequence"/>
</dbReference>
<keyword evidence="1" id="KW-0472">Membrane</keyword>
<dbReference type="PANTHER" id="PTHR35394:SF5">
    <property type="entry name" value="DUF3176 DOMAIN-CONTAINING PROTEIN"/>
    <property type="match status" value="1"/>
</dbReference>
<reference evidence="2" key="1">
    <citation type="journal article" date="2020" name="Stud. Mycol.">
        <title>101 Dothideomycetes genomes: a test case for predicting lifestyles and emergence of pathogens.</title>
        <authorList>
            <person name="Haridas S."/>
            <person name="Albert R."/>
            <person name="Binder M."/>
            <person name="Bloem J."/>
            <person name="Labutti K."/>
            <person name="Salamov A."/>
            <person name="Andreopoulos B."/>
            <person name="Baker S."/>
            <person name="Barry K."/>
            <person name="Bills G."/>
            <person name="Bluhm B."/>
            <person name="Cannon C."/>
            <person name="Castanera R."/>
            <person name="Culley D."/>
            <person name="Daum C."/>
            <person name="Ezra D."/>
            <person name="Gonzalez J."/>
            <person name="Henrissat B."/>
            <person name="Kuo A."/>
            <person name="Liang C."/>
            <person name="Lipzen A."/>
            <person name="Lutzoni F."/>
            <person name="Magnuson J."/>
            <person name="Mondo S."/>
            <person name="Nolan M."/>
            <person name="Ohm R."/>
            <person name="Pangilinan J."/>
            <person name="Park H.-J."/>
            <person name="Ramirez L."/>
            <person name="Alfaro M."/>
            <person name="Sun H."/>
            <person name="Tritt A."/>
            <person name="Yoshinaga Y."/>
            <person name="Zwiers L.-H."/>
            <person name="Turgeon B."/>
            <person name="Goodwin S."/>
            <person name="Spatafora J."/>
            <person name="Crous P."/>
            <person name="Grigoriev I."/>
        </authorList>
    </citation>
    <scope>NUCLEOTIDE SEQUENCE</scope>
    <source>
        <strain evidence="2">CBS 122368</strain>
    </source>
</reference>
<dbReference type="RefSeq" id="XP_033676921.1">
    <property type="nucleotide sequence ID" value="XM_033834614.1"/>
</dbReference>
<accession>A0A6A6HV59</accession>
<name>A0A6A6HV59_9PLEO</name>
<feature type="transmembrane region" description="Helical" evidence="1">
    <location>
        <begin position="300"/>
        <end position="321"/>
    </location>
</feature>
<dbReference type="EMBL" id="ML987209">
    <property type="protein sequence ID" value="KAF2241917.1"/>
    <property type="molecule type" value="Genomic_DNA"/>
</dbReference>
<gene>
    <name evidence="2" type="ORF">BU26DRAFT_584799</name>
</gene>
<keyword evidence="1" id="KW-1133">Transmembrane helix</keyword>
<keyword evidence="3" id="KW-1185">Reference proteome</keyword>
<sequence>MDLQAAIYSGMTSDTSPSDVDAFCSADRCEWDSYTTLAICASTEDVSGRLFARQSDSNITLPEIREDPPLGKGARSFWTITQISDYLSAPHILQSTVTIGDVYMVFYPPCDNQSETRGFDRWLEERKDPKNWKAFKGSFQPCLQTLKTIYLNATTATNVLETQDNLSWELIGGASSDPYSNGSFCYTRPDGENEQYCISAKDMREIFEQGIGPLFKGTGSFATAGDNYFIGDWIPTLATDIIGNDPVVCSPSAGGLHGFTRRLDNIAASLTNAMRTSPNSTTMRGTAWTQEQYFEVTLEWLSGPLLVYFIVTIFVFTTMLGSRTSDTPIWKSSPLVLARAMDPTNGMGALETERKEAKTTTVQLRYTGENWYLQEQVTQRRTV</sequence>
<dbReference type="AlphaFoldDB" id="A0A6A6HV59"/>